<proteinExistence type="predicted"/>
<evidence type="ECO:0000313" key="5">
    <source>
        <dbReference type="Proteomes" id="UP000235116"/>
    </source>
</evidence>
<evidence type="ECO:0000259" key="3">
    <source>
        <dbReference type="SMART" id="SM00089"/>
    </source>
</evidence>
<feature type="domain" description="PKD/Chitinase" evidence="3">
    <location>
        <begin position="263"/>
        <end position="352"/>
    </location>
</feature>
<feature type="region of interest" description="Disordered" evidence="1">
    <location>
        <begin position="458"/>
        <end position="477"/>
    </location>
</feature>
<dbReference type="SUPFAM" id="SSF49299">
    <property type="entry name" value="PKD domain"/>
    <property type="match status" value="1"/>
</dbReference>
<feature type="signal peptide" evidence="2">
    <location>
        <begin position="1"/>
        <end position="20"/>
    </location>
</feature>
<dbReference type="AlphaFoldDB" id="A0A2K9LPQ9"/>
<evidence type="ECO:0000256" key="1">
    <source>
        <dbReference type="SAM" id="MobiDB-lite"/>
    </source>
</evidence>
<evidence type="ECO:0000313" key="4">
    <source>
        <dbReference type="EMBL" id="AUM14273.1"/>
    </source>
</evidence>
<gene>
    <name evidence="4" type="ORF">Kalk_18400</name>
</gene>
<organism evidence="4 5">
    <name type="scientific">Ketobacter alkanivorans</name>
    <dbReference type="NCBI Taxonomy" id="1917421"/>
    <lineage>
        <taxon>Bacteria</taxon>
        <taxon>Pseudomonadati</taxon>
        <taxon>Pseudomonadota</taxon>
        <taxon>Gammaproteobacteria</taxon>
        <taxon>Pseudomonadales</taxon>
        <taxon>Ketobacteraceae</taxon>
        <taxon>Ketobacter</taxon>
    </lineage>
</organism>
<dbReference type="CDD" id="cd00146">
    <property type="entry name" value="PKD"/>
    <property type="match status" value="1"/>
</dbReference>
<keyword evidence="5" id="KW-1185">Reference proteome</keyword>
<dbReference type="PROSITE" id="PS51257">
    <property type="entry name" value="PROKAR_LIPOPROTEIN"/>
    <property type="match status" value="1"/>
</dbReference>
<dbReference type="EMBL" id="CP022684">
    <property type="protein sequence ID" value="AUM14273.1"/>
    <property type="molecule type" value="Genomic_DNA"/>
</dbReference>
<dbReference type="KEGG" id="kak:Kalk_18400"/>
<dbReference type="RefSeq" id="WP_101895647.1">
    <property type="nucleotide sequence ID" value="NZ_CP022684.1"/>
</dbReference>
<dbReference type="Proteomes" id="UP000235116">
    <property type="component" value="Chromosome"/>
</dbReference>
<dbReference type="Gene3D" id="2.60.40.10">
    <property type="entry name" value="Immunoglobulins"/>
    <property type="match status" value="1"/>
</dbReference>
<protein>
    <recommendedName>
        <fullName evidence="3">PKD/Chitinase domain-containing protein</fullName>
    </recommendedName>
</protein>
<dbReference type="Pfam" id="PF14240">
    <property type="entry name" value="YHYH"/>
    <property type="match status" value="1"/>
</dbReference>
<sequence length="714" mass="74089">MKIMNVTPSVLLACTSLVIVSCGGGGGSSGSDSSTTEPTRYTITASVMKGPVDGADCELYSITAAGEAGTLLDSGTSADGVVSFSTTTTGSRFVVCSGGTYTDESTGTTLTAPQLRAVVSGSGNADITVSPLTELAVALAADLNQVDNDAVADAFGLDGVDITDTVPTDLNQEAAADDAAGNYGTVLAIVSQYQNDRGATLEQVMATLTTDLADGEFSASQKTDLSSAASNLSSSAVSASVNGTVVTDLVAAIQANEGNTAPVAEAGDNFTAPTGSNVVVDGSASSDSDGDQLTYFWEFSSAPGGSAATFSNSASVSPSFVPDAAGSYVLQLTVSDGSETHSDTVTITAETKDWIINNSESGAYINALVNVQSVTDTSIGPYDFLLVSASGIPNYSVVMTQADIDALNSRPEAAADFDNGQTSAQAGDTIAFGQDIGYNIIHVGCALGYWPPGPACPSDQQREARIPANPTPASTECATSTNTMGLMLNGTSIYNWSDGVSYDNENVWRQLAPEFEIYDVDICSGHAQTQGDYHHHMFSPCLADLFGDTGQSHSPIYGYAADGYPVYGPYYAKGVLAKSAWVERDYTDTNAGGCGDGARSCLLVDQYDLSQGTVSTNYPGPAINETVTSNSGNSFVAESGYYFEDYYYDASLTAQGNEYLDEHNGHSHDDLGYHYHTTVVDNNGSLEPVFPYNIGPTFYGDTPGGSIYTCMQLP</sequence>
<dbReference type="SMART" id="SM00089">
    <property type="entry name" value="PKD"/>
    <property type="match status" value="1"/>
</dbReference>
<dbReference type="InterPro" id="IPR025924">
    <property type="entry name" value="YHYH_dom"/>
</dbReference>
<dbReference type="Pfam" id="PF22352">
    <property type="entry name" value="K319L-like_PKD"/>
    <property type="match status" value="1"/>
</dbReference>
<keyword evidence="2" id="KW-0732">Signal</keyword>
<dbReference type="InterPro" id="IPR035986">
    <property type="entry name" value="PKD_dom_sf"/>
</dbReference>
<dbReference type="OrthoDB" id="9796530at2"/>
<reference evidence="5" key="1">
    <citation type="submission" date="2017-08" db="EMBL/GenBank/DDBJ databases">
        <title>Direct submision.</title>
        <authorList>
            <person name="Kim S.-J."/>
            <person name="Rhee S.-K."/>
        </authorList>
    </citation>
    <scope>NUCLEOTIDE SEQUENCE [LARGE SCALE GENOMIC DNA]</scope>
    <source>
        <strain evidence="5">GI5</strain>
    </source>
</reference>
<evidence type="ECO:0000256" key="2">
    <source>
        <dbReference type="SAM" id="SignalP"/>
    </source>
</evidence>
<accession>A0A2K9LPQ9</accession>
<dbReference type="InterPro" id="IPR022409">
    <property type="entry name" value="PKD/Chitinase_dom"/>
</dbReference>
<feature type="chain" id="PRO_5014927545" description="PKD/Chitinase domain-containing protein" evidence="2">
    <location>
        <begin position="21"/>
        <end position="714"/>
    </location>
</feature>
<name>A0A2K9LPQ9_9GAMM</name>
<dbReference type="InterPro" id="IPR013783">
    <property type="entry name" value="Ig-like_fold"/>
</dbReference>